<protein>
    <recommendedName>
        <fullName evidence="5">Glutathione peroxidase</fullName>
    </recommendedName>
</protein>
<feature type="active site" evidence="4">
    <location>
        <position position="36"/>
    </location>
</feature>
<dbReference type="PROSITE" id="PS51355">
    <property type="entry name" value="GLUTATHIONE_PEROXID_3"/>
    <property type="match status" value="1"/>
</dbReference>
<dbReference type="RefSeq" id="WP_069911273.1">
    <property type="nucleotide sequence ID" value="NZ_LAJE02000285.1"/>
</dbReference>
<dbReference type="CDD" id="cd00340">
    <property type="entry name" value="GSH_Peroxidase"/>
    <property type="match status" value="1"/>
</dbReference>
<evidence type="ECO:0000256" key="1">
    <source>
        <dbReference type="ARBA" id="ARBA00006926"/>
    </source>
</evidence>
<proteinExistence type="inferred from homology"/>
<evidence type="ECO:0000313" key="7">
    <source>
        <dbReference type="Proteomes" id="UP000095463"/>
    </source>
</evidence>
<gene>
    <name evidence="6" type="ORF">VW23_025405</name>
</gene>
<keyword evidence="7" id="KW-1185">Reference proteome</keyword>
<dbReference type="PROSITE" id="PS00460">
    <property type="entry name" value="GLUTATHIONE_PEROXID_1"/>
    <property type="match status" value="1"/>
</dbReference>
<dbReference type="PIRSF" id="PIRSF000303">
    <property type="entry name" value="Glutathion_perox"/>
    <property type="match status" value="1"/>
</dbReference>
<comment type="caution">
    <text evidence="6">The sequence shown here is derived from an EMBL/GenBank/DDBJ whole genome shotgun (WGS) entry which is preliminary data.</text>
</comment>
<evidence type="ECO:0000256" key="3">
    <source>
        <dbReference type="ARBA" id="ARBA00023002"/>
    </source>
</evidence>
<dbReference type="OrthoDB" id="9785502at2"/>
<dbReference type="AlphaFoldDB" id="A0A1E5XLB4"/>
<dbReference type="PANTHER" id="PTHR11592:SF78">
    <property type="entry name" value="GLUTATHIONE PEROXIDASE"/>
    <property type="match status" value="1"/>
</dbReference>
<dbReference type="Proteomes" id="UP000095463">
    <property type="component" value="Unassembled WGS sequence"/>
</dbReference>
<comment type="similarity">
    <text evidence="1 5">Belongs to the glutathione peroxidase family.</text>
</comment>
<keyword evidence="2 5" id="KW-0575">Peroxidase</keyword>
<evidence type="ECO:0000256" key="2">
    <source>
        <dbReference type="ARBA" id="ARBA00022559"/>
    </source>
</evidence>
<name>A0A1E5XLB4_9HYPH</name>
<dbReference type="PROSITE" id="PS00763">
    <property type="entry name" value="GLUTATHIONE_PEROXID_2"/>
    <property type="match status" value="1"/>
</dbReference>
<dbReference type="PRINTS" id="PR01011">
    <property type="entry name" value="GLUTPROXDASE"/>
</dbReference>
<dbReference type="InterPro" id="IPR000889">
    <property type="entry name" value="Glutathione_peroxidase"/>
</dbReference>
<dbReference type="SUPFAM" id="SSF52833">
    <property type="entry name" value="Thioredoxin-like"/>
    <property type="match status" value="1"/>
</dbReference>
<dbReference type="InterPro" id="IPR036249">
    <property type="entry name" value="Thioredoxin-like_sf"/>
</dbReference>
<accession>A0A1E5XLB4</accession>
<dbReference type="EMBL" id="LAJE02000285">
    <property type="protein sequence ID" value="OEO29362.1"/>
    <property type="molecule type" value="Genomic_DNA"/>
</dbReference>
<organism evidence="6 7">
    <name type="scientific">Devosia insulae DS-56</name>
    <dbReference type="NCBI Taxonomy" id="1116389"/>
    <lineage>
        <taxon>Bacteria</taxon>
        <taxon>Pseudomonadati</taxon>
        <taxon>Pseudomonadota</taxon>
        <taxon>Alphaproteobacteria</taxon>
        <taxon>Hyphomicrobiales</taxon>
        <taxon>Devosiaceae</taxon>
        <taxon>Devosia</taxon>
    </lineage>
</organism>
<dbReference type="PANTHER" id="PTHR11592">
    <property type="entry name" value="GLUTATHIONE PEROXIDASE"/>
    <property type="match status" value="1"/>
</dbReference>
<keyword evidence="3 5" id="KW-0560">Oxidoreductase</keyword>
<dbReference type="GO" id="GO:0034599">
    <property type="term" value="P:cellular response to oxidative stress"/>
    <property type="evidence" value="ECO:0007669"/>
    <property type="project" value="TreeGrafter"/>
</dbReference>
<sequence>MTTLYDFSAPLLGGAEQQLSTYRDKVVLVVNVASKCGFTPQYTGLEKLYETYKDRGLVVLGFPCNQFGEQEPGTEAEIAAFCDLNYNVTFPIFSKVMVNGRGALPLYQWLRRKAPGLLGVQLIPWNFTKFLVDRSGKNVQRFASATEPTDLAPAIEKLL</sequence>
<reference evidence="6 7" key="1">
    <citation type="journal article" date="2015" name="Genome Announc.">
        <title>Genome Assemblies of Three Soil-Associated Devosia species: D. insulae, D. limi, and D. soli.</title>
        <authorList>
            <person name="Hassan Y.I."/>
            <person name="Lepp D."/>
            <person name="Zhou T."/>
        </authorList>
    </citation>
    <scope>NUCLEOTIDE SEQUENCE [LARGE SCALE GENOMIC DNA]</scope>
    <source>
        <strain evidence="6 7">DS-56</strain>
    </source>
</reference>
<dbReference type="GO" id="GO:0004601">
    <property type="term" value="F:peroxidase activity"/>
    <property type="evidence" value="ECO:0007669"/>
    <property type="project" value="UniProtKB-KW"/>
</dbReference>
<dbReference type="InterPro" id="IPR029759">
    <property type="entry name" value="GPX_AS"/>
</dbReference>
<evidence type="ECO:0000256" key="5">
    <source>
        <dbReference type="RuleBase" id="RU000499"/>
    </source>
</evidence>
<evidence type="ECO:0000313" key="6">
    <source>
        <dbReference type="EMBL" id="OEO29362.1"/>
    </source>
</evidence>
<dbReference type="FunFam" id="3.40.30.10:FF:000010">
    <property type="entry name" value="Glutathione peroxidase"/>
    <property type="match status" value="1"/>
</dbReference>
<dbReference type="InterPro" id="IPR029760">
    <property type="entry name" value="GPX_CS"/>
</dbReference>
<dbReference type="Gene3D" id="3.40.30.10">
    <property type="entry name" value="Glutaredoxin"/>
    <property type="match status" value="1"/>
</dbReference>
<evidence type="ECO:0000256" key="4">
    <source>
        <dbReference type="PIRSR" id="PIRSR000303-1"/>
    </source>
</evidence>
<dbReference type="Pfam" id="PF00255">
    <property type="entry name" value="GSHPx"/>
    <property type="match status" value="1"/>
</dbReference>